<feature type="compositionally biased region" description="Basic residues" evidence="5">
    <location>
        <begin position="50"/>
        <end position="70"/>
    </location>
</feature>
<evidence type="ECO:0000313" key="7">
    <source>
        <dbReference type="EMBL" id="TRY93510.1"/>
    </source>
</evidence>
<comment type="caution">
    <text evidence="7">The sequence shown here is derived from an EMBL/GenBank/DDBJ whole genome shotgun (WGS) entry which is preliminary data.</text>
</comment>
<feature type="compositionally biased region" description="Acidic residues" evidence="5">
    <location>
        <begin position="368"/>
        <end position="378"/>
    </location>
</feature>
<feature type="region of interest" description="Disordered" evidence="5">
    <location>
        <begin position="355"/>
        <end position="378"/>
    </location>
</feature>
<sequence>MDLNEVGLGSGCDENFGEDSMSSGLTVELPPDWLKPMEEDEDNGAVGPKIPRKVRGAKVKRGRGRPRKPRNGITNAVDKWRTTSSAAKLNHPKKHQKAIIQSPNTTAQTDHSAQESPGASIPELKNPPRLTRASMLNADTSKRFVHSPSLKVGNVSVRTEPGQYTSELPLQLWLHPSLERISPSKIQSGGLPNLPEASCNGISEIFPRISECENCGTPFSIQKPGDKFCFKCRDKEEKNPSPANIVFKKAPKPKLKKEKADTAPDGAEEDEDDGLKKRNRRRCGQCPACLLDSDCGKCDFCIDKPKFGGVNKKRQKCRLRQCKFQSKFQFRRELIQRTTLANGITPNRKFKRQKKRLKRGRRKPWEKDYDDEEEEIGLSDEDDEELSYKVMGKKLDYSFKEENGVVYVEADIDADMPSVTEEDLYYNMSDSQDSSQVMDSAPSAPNVLPQLTDPISSVAMVEDMNQNGFLQIEMVRVGSPPTHFFGEALNAQQLVSGSQLEPTPVITQIFSLAATETESDRDLALMELFASLNQTVLPAHWIAVISRGPVIQLLQCSKLSNMADTVVQIQKGFFYQVSVQNQPLLLTHSIYSQHPIYMRRVEDVASLLLDLEGWSVCQGYPKLDMCLPWEPRMCVRAALCDLIIPKDQEHCGKCSQPVER</sequence>
<dbReference type="AlphaFoldDB" id="A0A553QU66"/>
<gene>
    <name evidence="7" type="ORF">DNTS_011714</name>
</gene>
<dbReference type="GO" id="GO:0003677">
    <property type="term" value="F:DNA binding"/>
    <property type="evidence" value="ECO:0007669"/>
    <property type="project" value="InterPro"/>
</dbReference>
<keyword evidence="8" id="KW-1185">Reference proteome</keyword>
<name>A0A553QU66_9TELE</name>
<feature type="domain" description="CXXC-type" evidence="6">
    <location>
        <begin position="276"/>
        <end position="323"/>
    </location>
</feature>
<feature type="region of interest" description="Disordered" evidence="5">
    <location>
        <begin position="1"/>
        <end position="129"/>
    </location>
</feature>
<protein>
    <recommendedName>
        <fullName evidence="6">CXXC-type domain-containing protein</fullName>
    </recommendedName>
</protein>
<proteinExistence type="predicted"/>
<evidence type="ECO:0000313" key="8">
    <source>
        <dbReference type="Proteomes" id="UP000316079"/>
    </source>
</evidence>
<feature type="region of interest" description="Disordered" evidence="5">
    <location>
        <begin position="236"/>
        <end position="274"/>
    </location>
</feature>
<reference evidence="7 8" key="1">
    <citation type="journal article" date="2019" name="Sci. Data">
        <title>Hybrid genome assembly and annotation of Danionella translucida.</title>
        <authorList>
            <person name="Kadobianskyi M."/>
            <person name="Schulze L."/>
            <person name="Schuelke M."/>
            <person name="Judkewitz B."/>
        </authorList>
    </citation>
    <scope>NUCLEOTIDE SEQUENCE [LARGE SCALE GENOMIC DNA]</scope>
    <source>
        <strain evidence="7 8">Bolton</strain>
    </source>
</reference>
<evidence type="ECO:0000256" key="2">
    <source>
        <dbReference type="ARBA" id="ARBA00022771"/>
    </source>
</evidence>
<feature type="compositionally biased region" description="Basic residues" evidence="5">
    <location>
        <begin position="355"/>
        <end position="364"/>
    </location>
</feature>
<feature type="compositionally biased region" description="Polar residues" evidence="5">
    <location>
        <begin position="99"/>
        <end position="117"/>
    </location>
</feature>
<evidence type="ECO:0000259" key="6">
    <source>
        <dbReference type="PROSITE" id="PS51058"/>
    </source>
</evidence>
<evidence type="ECO:0000256" key="4">
    <source>
        <dbReference type="PROSITE-ProRule" id="PRU00509"/>
    </source>
</evidence>
<dbReference type="PROSITE" id="PS51058">
    <property type="entry name" value="ZF_CXXC"/>
    <property type="match status" value="1"/>
</dbReference>
<dbReference type="STRING" id="623744.A0A553QU66"/>
<dbReference type="InterPro" id="IPR002857">
    <property type="entry name" value="Znf_CXXC"/>
</dbReference>
<keyword evidence="3" id="KW-0862">Zinc</keyword>
<accession>A0A553QU66</accession>
<evidence type="ECO:0000256" key="1">
    <source>
        <dbReference type="ARBA" id="ARBA00022723"/>
    </source>
</evidence>
<evidence type="ECO:0000256" key="3">
    <source>
        <dbReference type="ARBA" id="ARBA00022833"/>
    </source>
</evidence>
<keyword evidence="1" id="KW-0479">Metal-binding</keyword>
<evidence type="ECO:0000256" key="5">
    <source>
        <dbReference type="SAM" id="MobiDB-lite"/>
    </source>
</evidence>
<dbReference type="Pfam" id="PF02008">
    <property type="entry name" value="zf-CXXC"/>
    <property type="match status" value="1"/>
</dbReference>
<dbReference type="GO" id="GO:0008270">
    <property type="term" value="F:zinc ion binding"/>
    <property type="evidence" value="ECO:0007669"/>
    <property type="project" value="UniProtKB-KW"/>
</dbReference>
<dbReference type="Proteomes" id="UP000316079">
    <property type="component" value="Unassembled WGS sequence"/>
</dbReference>
<dbReference type="OrthoDB" id="10072024at2759"/>
<organism evidence="7 8">
    <name type="scientific">Danionella cerebrum</name>
    <dbReference type="NCBI Taxonomy" id="2873325"/>
    <lineage>
        <taxon>Eukaryota</taxon>
        <taxon>Metazoa</taxon>
        <taxon>Chordata</taxon>
        <taxon>Craniata</taxon>
        <taxon>Vertebrata</taxon>
        <taxon>Euteleostomi</taxon>
        <taxon>Actinopterygii</taxon>
        <taxon>Neopterygii</taxon>
        <taxon>Teleostei</taxon>
        <taxon>Ostariophysi</taxon>
        <taxon>Cypriniformes</taxon>
        <taxon>Danionidae</taxon>
        <taxon>Danioninae</taxon>
        <taxon>Danionella</taxon>
    </lineage>
</organism>
<keyword evidence="2 4" id="KW-0863">Zinc-finger</keyword>
<dbReference type="EMBL" id="SRMA01025531">
    <property type="protein sequence ID" value="TRY93510.1"/>
    <property type="molecule type" value="Genomic_DNA"/>
</dbReference>